<dbReference type="EMBL" id="QJJK01000003">
    <property type="protein sequence ID" value="PXW61904.1"/>
    <property type="molecule type" value="Genomic_DNA"/>
</dbReference>
<sequence>MVQWIFGRVIELASLGLFVGMIGVWASALGLPA</sequence>
<keyword evidence="1" id="KW-0812">Transmembrane</keyword>
<evidence type="ECO:0000313" key="2">
    <source>
        <dbReference type="EMBL" id="PXW61904.1"/>
    </source>
</evidence>
<proteinExistence type="predicted"/>
<keyword evidence="3" id="KW-1185">Reference proteome</keyword>
<evidence type="ECO:0000313" key="3">
    <source>
        <dbReference type="Proteomes" id="UP000248021"/>
    </source>
</evidence>
<organism evidence="2 3">
    <name type="scientific">Chelatococcus asaccharovorans</name>
    <dbReference type="NCBI Taxonomy" id="28210"/>
    <lineage>
        <taxon>Bacteria</taxon>
        <taxon>Pseudomonadati</taxon>
        <taxon>Pseudomonadota</taxon>
        <taxon>Alphaproteobacteria</taxon>
        <taxon>Hyphomicrobiales</taxon>
        <taxon>Chelatococcaceae</taxon>
        <taxon>Chelatococcus</taxon>
    </lineage>
</organism>
<keyword evidence="1" id="KW-0472">Membrane</keyword>
<gene>
    <name evidence="2" type="ORF">C7450_103425</name>
</gene>
<dbReference type="Proteomes" id="UP000248021">
    <property type="component" value="Unassembled WGS sequence"/>
</dbReference>
<comment type="caution">
    <text evidence="2">The sequence shown here is derived from an EMBL/GenBank/DDBJ whole genome shotgun (WGS) entry which is preliminary data.</text>
</comment>
<accession>A0A2V3UBL3</accession>
<dbReference type="AlphaFoldDB" id="A0A2V3UBL3"/>
<name>A0A2V3UBL3_9HYPH</name>
<evidence type="ECO:0000256" key="1">
    <source>
        <dbReference type="SAM" id="Phobius"/>
    </source>
</evidence>
<keyword evidence="1" id="KW-1133">Transmembrane helix</keyword>
<feature type="transmembrane region" description="Helical" evidence="1">
    <location>
        <begin position="12"/>
        <end position="31"/>
    </location>
</feature>
<reference evidence="2 3" key="1">
    <citation type="submission" date="2018-05" db="EMBL/GenBank/DDBJ databases">
        <title>Genomic Encyclopedia of Type Strains, Phase IV (KMG-IV): sequencing the most valuable type-strain genomes for metagenomic binning, comparative biology and taxonomic classification.</title>
        <authorList>
            <person name="Goeker M."/>
        </authorList>
    </citation>
    <scope>NUCLEOTIDE SEQUENCE [LARGE SCALE GENOMIC DNA]</scope>
    <source>
        <strain evidence="2 3">DSM 6462</strain>
    </source>
</reference>
<protein>
    <submittedName>
        <fullName evidence="2">Uncharacterized protein</fullName>
    </submittedName>
</protein>